<name>A0A1Q9B1P0_9HYPH</name>
<dbReference type="PRINTS" id="PR00038">
    <property type="entry name" value="HTHLUXR"/>
</dbReference>
<dbReference type="SUPFAM" id="SSF48452">
    <property type="entry name" value="TPR-like"/>
    <property type="match status" value="1"/>
</dbReference>
<dbReference type="EMBL" id="MKIP01000029">
    <property type="protein sequence ID" value="OLP61945.1"/>
    <property type="molecule type" value="Genomic_DNA"/>
</dbReference>
<evidence type="ECO:0000256" key="2">
    <source>
        <dbReference type="ARBA" id="ARBA00023125"/>
    </source>
</evidence>
<dbReference type="InterPro" id="IPR000792">
    <property type="entry name" value="Tscrpt_reg_LuxR_C"/>
</dbReference>
<dbReference type="Gene3D" id="3.40.50.300">
    <property type="entry name" value="P-loop containing nucleotide triphosphate hydrolases"/>
    <property type="match status" value="1"/>
</dbReference>
<dbReference type="Pfam" id="PF25873">
    <property type="entry name" value="WHD_MalT"/>
    <property type="match status" value="1"/>
</dbReference>
<dbReference type="PANTHER" id="PTHR44688">
    <property type="entry name" value="DNA-BINDING TRANSCRIPTIONAL ACTIVATOR DEVR_DOSR"/>
    <property type="match status" value="1"/>
</dbReference>
<dbReference type="SMART" id="SM00382">
    <property type="entry name" value="AAA"/>
    <property type="match status" value="1"/>
</dbReference>
<dbReference type="SUPFAM" id="SSF46894">
    <property type="entry name" value="C-terminal effector domain of the bipartite response regulators"/>
    <property type="match status" value="1"/>
</dbReference>
<evidence type="ECO:0000259" key="4">
    <source>
        <dbReference type="PROSITE" id="PS50043"/>
    </source>
</evidence>
<dbReference type="PROSITE" id="PS50043">
    <property type="entry name" value="HTH_LUXR_2"/>
    <property type="match status" value="1"/>
</dbReference>
<comment type="caution">
    <text evidence="5">The sequence shown here is derived from an EMBL/GenBank/DDBJ whole genome shotgun (WGS) entry which is preliminary data.</text>
</comment>
<evidence type="ECO:0000313" key="6">
    <source>
        <dbReference type="Proteomes" id="UP000186364"/>
    </source>
</evidence>
<dbReference type="CDD" id="cd06170">
    <property type="entry name" value="LuxR_C_like"/>
    <property type="match status" value="1"/>
</dbReference>
<proteinExistence type="predicted"/>
<keyword evidence="1" id="KW-0805">Transcription regulation</keyword>
<dbReference type="SUPFAM" id="SSF52540">
    <property type="entry name" value="P-loop containing nucleoside triphosphate hydrolases"/>
    <property type="match status" value="1"/>
</dbReference>
<dbReference type="InterPro" id="IPR011990">
    <property type="entry name" value="TPR-like_helical_dom_sf"/>
</dbReference>
<dbReference type="InterPro" id="IPR036388">
    <property type="entry name" value="WH-like_DNA-bd_sf"/>
</dbReference>
<evidence type="ECO:0000256" key="3">
    <source>
        <dbReference type="ARBA" id="ARBA00023163"/>
    </source>
</evidence>
<dbReference type="PANTHER" id="PTHR44688:SF16">
    <property type="entry name" value="DNA-BINDING TRANSCRIPTIONAL ACTIVATOR DEVR_DOSR"/>
    <property type="match status" value="1"/>
</dbReference>
<dbReference type="InterPro" id="IPR003593">
    <property type="entry name" value="AAA+_ATPase"/>
</dbReference>
<gene>
    <name evidence="5" type="ORF">BJF93_07410</name>
</gene>
<dbReference type="AlphaFoldDB" id="A0A1Q9B1P0"/>
<dbReference type="SMART" id="SM00421">
    <property type="entry name" value="HTH_LUXR"/>
    <property type="match status" value="1"/>
</dbReference>
<reference evidence="5 6" key="1">
    <citation type="submission" date="2016-09" db="EMBL/GenBank/DDBJ databases">
        <title>Rhizobium sp. nov., a novel species isolated from the rice rhizosphere.</title>
        <authorList>
            <person name="Zhao J."/>
            <person name="Zhang X."/>
        </authorList>
    </citation>
    <scope>NUCLEOTIDE SEQUENCE [LARGE SCALE GENOMIC DNA]</scope>
    <source>
        <strain evidence="5 6">1.7048</strain>
    </source>
</reference>
<keyword evidence="6" id="KW-1185">Reference proteome</keyword>
<organism evidence="5 6">
    <name type="scientific">Xaviernesmea oryzae</name>
    <dbReference type="NCBI Taxonomy" id="464029"/>
    <lineage>
        <taxon>Bacteria</taxon>
        <taxon>Pseudomonadati</taxon>
        <taxon>Pseudomonadota</taxon>
        <taxon>Alphaproteobacteria</taxon>
        <taxon>Hyphomicrobiales</taxon>
        <taxon>Rhizobiaceae</taxon>
        <taxon>Rhizobium/Agrobacterium group</taxon>
        <taxon>Xaviernesmea</taxon>
    </lineage>
</organism>
<evidence type="ECO:0000256" key="1">
    <source>
        <dbReference type="ARBA" id="ARBA00023015"/>
    </source>
</evidence>
<dbReference type="InterPro" id="IPR027417">
    <property type="entry name" value="P-loop_NTPase"/>
</dbReference>
<dbReference type="GO" id="GO:0006355">
    <property type="term" value="P:regulation of DNA-templated transcription"/>
    <property type="evidence" value="ECO:0007669"/>
    <property type="project" value="InterPro"/>
</dbReference>
<keyword evidence="3" id="KW-0804">Transcription</keyword>
<dbReference type="Pfam" id="PF00196">
    <property type="entry name" value="GerE"/>
    <property type="match status" value="1"/>
</dbReference>
<dbReference type="GO" id="GO:0003677">
    <property type="term" value="F:DNA binding"/>
    <property type="evidence" value="ECO:0007669"/>
    <property type="project" value="UniProtKB-KW"/>
</dbReference>
<dbReference type="Gene3D" id="1.10.10.10">
    <property type="entry name" value="Winged helix-like DNA-binding domain superfamily/Winged helix DNA-binding domain"/>
    <property type="match status" value="1"/>
</dbReference>
<feature type="domain" description="HTH luxR-type" evidence="4">
    <location>
        <begin position="789"/>
        <end position="854"/>
    </location>
</feature>
<evidence type="ECO:0000313" key="5">
    <source>
        <dbReference type="EMBL" id="OLP61945.1"/>
    </source>
</evidence>
<dbReference type="InterPro" id="IPR059106">
    <property type="entry name" value="WHD_MalT"/>
</dbReference>
<protein>
    <recommendedName>
        <fullName evidence="4">HTH luxR-type domain-containing protein</fullName>
    </recommendedName>
</protein>
<dbReference type="Proteomes" id="UP000186364">
    <property type="component" value="Unassembled WGS sequence"/>
</dbReference>
<dbReference type="PROSITE" id="PS00622">
    <property type="entry name" value="HTH_LUXR_1"/>
    <property type="match status" value="1"/>
</dbReference>
<sequence length="854" mass="94738">MAPPRPSQGVIERPRLTELAHLLVRHRLVLVHAPAGSGKTTLLAQWHEILTAANVSTVWYSTHDTDRDPLSFTDGLIRALEPLTQDGGATALSLIDPPDALAHLIDLVARRSAQGALALFIDDYHLAEGRDGGETIHRLLTARLPHFTIVLASRNRPQIAISRLRVSGDVLELPVEDLFFDETETEAFFRAASSVPMSPQESRDMHRYTEGWAAGLRLASLLIGTMPGAMAVSPPAGSHRAFADYFLEEVMLGLPEAVHGFLTRTSILDALHGDLCNAVTERGDGNEILSFLEEAQLFLVALPGAPRWYKYHHLFQEFLQARLYTEDGGTVAELHSRAARWFLENGSPLDAVRHAFLGRQPAWAAELIERYCLYDYLSHGRFELFSRWMQQLPQDAREERPLLLLLQVWRSINLRRFAQAEQTLRTIELAASNETSRMSMIARETGLDISGRLHLMRALIGAYDGDIAAGLAHIAQLEGRELDQLAFGQVDLDSIHSYLALHAGDLELAERLTWRANGVYDAMSCHWGAIHSRCIAAMVSLARGLMRDAEEVLQDALAIAERHFGAQSYMVALPSGLLGLIAFDQGQLARAEQLLTRAMPVDTASDVSGLCERVVAATIGLARLYDATDRADQATAVLMRASRRAYESENFRLELQLALERADRAFRRGYPAEGMREWERLRLHLPEAQRRFPKACWMIWDAFHVVEARAACEAGQKEAATARLRYMGAAARAQGRSVMAARMEQEFPWMLDDQMAAEKGAAPVLGVFLPSCAPQTSPSAPRRSAIPLRNPAPGGLTQREEEVLDLMRLGLSNGEIAQRLDVNINTVKTHSKSIFSKLGVKSRTQAVLRVLDSL</sequence>
<keyword evidence="2" id="KW-0238">DNA-binding</keyword>
<dbReference type="Gene3D" id="1.25.40.10">
    <property type="entry name" value="Tetratricopeptide repeat domain"/>
    <property type="match status" value="1"/>
</dbReference>
<accession>A0A1Q9B1P0</accession>
<dbReference type="InterPro" id="IPR016032">
    <property type="entry name" value="Sig_transdc_resp-reg_C-effctor"/>
</dbReference>